<comment type="caution">
    <text evidence="1">The sequence shown here is derived from an EMBL/GenBank/DDBJ whole genome shotgun (WGS) entry which is preliminary data.</text>
</comment>
<dbReference type="Proteomes" id="UP001497623">
    <property type="component" value="Unassembled WGS sequence"/>
</dbReference>
<name>A0AAV2Q5W0_MEGNR</name>
<proteinExistence type="predicted"/>
<gene>
    <name evidence="1" type="ORF">MNOR_LOCUS7848</name>
</gene>
<reference evidence="1 2" key="1">
    <citation type="submission" date="2024-05" db="EMBL/GenBank/DDBJ databases">
        <authorList>
            <person name="Wallberg A."/>
        </authorList>
    </citation>
    <scope>NUCLEOTIDE SEQUENCE [LARGE SCALE GENOMIC DNA]</scope>
</reference>
<evidence type="ECO:0000313" key="1">
    <source>
        <dbReference type="EMBL" id="CAL4069446.1"/>
    </source>
</evidence>
<dbReference type="EMBL" id="CAXKWB010003532">
    <property type="protein sequence ID" value="CAL4069446.1"/>
    <property type="molecule type" value="Genomic_DNA"/>
</dbReference>
<sequence>MFYIEIVSKDLEGELGGVWLGEKGVFRGGRIGGRGRHDLAGMDDGRDGVWRKGWVDRVRGGGLVMGSGGRKGFGVHVYCALICGGVKILYGEAPIVTDAANKTFIVNKVTLQSGLSRRLGEWWRGV</sequence>
<protein>
    <submittedName>
        <fullName evidence="1">Uncharacterized protein</fullName>
    </submittedName>
</protein>
<evidence type="ECO:0000313" key="2">
    <source>
        <dbReference type="Proteomes" id="UP001497623"/>
    </source>
</evidence>
<accession>A0AAV2Q5W0</accession>
<organism evidence="1 2">
    <name type="scientific">Meganyctiphanes norvegica</name>
    <name type="common">Northern krill</name>
    <name type="synonym">Thysanopoda norvegica</name>
    <dbReference type="NCBI Taxonomy" id="48144"/>
    <lineage>
        <taxon>Eukaryota</taxon>
        <taxon>Metazoa</taxon>
        <taxon>Ecdysozoa</taxon>
        <taxon>Arthropoda</taxon>
        <taxon>Crustacea</taxon>
        <taxon>Multicrustacea</taxon>
        <taxon>Malacostraca</taxon>
        <taxon>Eumalacostraca</taxon>
        <taxon>Eucarida</taxon>
        <taxon>Euphausiacea</taxon>
        <taxon>Euphausiidae</taxon>
        <taxon>Meganyctiphanes</taxon>
    </lineage>
</organism>
<keyword evidence="2" id="KW-1185">Reference proteome</keyword>
<dbReference type="AlphaFoldDB" id="A0AAV2Q5W0"/>